<sequence>MDEIEFRGSSLLNSRHHSRPQISPGNPLSPLPFKMVEKQLDLNAPLLSVRRLSSSGELSHISGRISRSIRQQSLPVTRSEPEQELTKPASIPFIWEQIPGQAKARIKPISHHLKNTQKSHNFDEHDEKSSKDAHVDAIETLSMSISINYSEQNSDHDDTESSRSFSSDFHTRDYLMNRFLPAAKSMIVEMPQHVTKKQENVVLEPPKYVKKVYSGELRPLLLEKYPVNSCNRENDKESVVVDDEEDKKKKPRKKGFGFFLPRICTKRSSCLANPVVAGPKVKVNRSQSPGPVPRLSRRTSYSGPLTPSLEKQAMDAVIKKRSESRSKEAHETQQKSSPLTRSGTNSLPSSPNHGLSRSGRISPYRNESPRSPFHDGARFLGVPKDVQNQTLKPKTCPSLNVKSHFTPRMIHDSPPVVPEKTLYIDWIEKPSNLAPNKAKIEPNGDLDGLVCVPPLPKSPSESWLWRKMTLRSPFHKKIQQGPVEKSPANGPKWESIVKTSNVRHDHARYSEELLNVSKYTEISF</sequence>
<comment type="caution">
    <text evidence="1">The sequence shown here is derived from an EMBL/GenBank/DDBJ whole genome shotgun (WGS) entry which is preliminary data.</text>
</comment>
<reference evidence="1 2" key="2">
    <citation type="journal article" date="2022" name="Mol. Ecol. Resour.">
        <title>The genomes of chicory, endive, great burdock and yacon provide insights into Asteraceae paleo-polyploidization history and plant inulin production.</title>
        <authorList>
            <person name="Fan W."/>
            <person name="Wang S."/>
            <person name="Wang H."/>
            <person name="Wang A."/>
            <person name="Jiang F."/>
            <person name="Liu H."/>
            <person name="Zhao H."/>
            <person name="Xu D."/>
            <person name="Zhang Y."/>
        </authorList>
    </citation>
    <scope>NUCLEOTIDE SEQUENCE [LARGE SCALE GENOMIC DNA]</scope>
    <source>
        <strain evidence="2">cv. Yunnan</strain>
        <tissue evidence="1">Leaves</tissue>
    </source>
</reference>
<proteinExistence type="predicted"/>
<name>A0ACB9CCQ9_9ASTR</name>
<reference evidence="2" key="1">
    <citation type="journal article" date="2022" name="Mol. Ecol. Resour.">
        <title>The genomes of chicory, endive, great burdock and yacon provide insights into Asteraceae palaeo-polyploidization history and plant inulin production.</title>
        <authorList>
            <person name="Fan W."/>
            <person name="Wang S."/>
            <person name="Wang H."/>
            <person name="Wang A."/>
            <person name="Jiang F."/>
            <person name="Liu H."/>
            <person name="Zhao H."/>
            <person name="Xu D."/>
            <person name="Zhang Y."/>
        </authorList>
    </citation>
    <scope>NUCLEOTIDE SEQUENCE [LARGE SCALE GENOMIC DNA]</scope>
    <source>
        <strain evidence="2">cv. Yunnan</strain>
    </source>
</reference>
<accession>A0ACB9CCQ9</accession>
<protein>
    <submittedName>
        <fullName evidence="1">Uncharacterized protein</fullName>
    </submittedName>
</protein>
<dbReference type="Proteomes" id="UP001056120">
    <property type="component" value="Linkage Group LG21"/>
</dbReference>
<dbReference type="EMBL" id="CM042038">
    <property type="protein sequence ID" value="KAI3732015.1"/>
    <property type="molecule type" value="Genomic_DNA"/>
</dbReference>
<evidence type="ECO:0000313" key="1">
    <source>
        <dbReference type="EMBL" id="KAI3732015.1"/>
    </source>
</evidence>
<gene>
    <name evidence="1" type="ORF">L1987_63211</name>
</gene>
<organism evidence="1 2">
    <name type="scientific">Smallanthus sonchifolius</name>
    <dbReference type="NCBI Taxonomy" id="185202"/>
    <lineage>
        <taxon>Eukaryota</taxon>
        <taxon>Viridiplantae</taxon>
        <taxon>Streptophyta</taxon>
        <taxon>Embryophyta</taxon>
        <taxon>Tracheophyta</taxon>
        <taxon>Spermatophyta</taxon>
        <taxon>Magnoliopsida</taxon>
        <taxon>eudicotyledons</taxon>
        <taxon>Gunneridae</taxon>
        <taxon>Pentapetalae</taxon>
        <taxon>asterids</taxon>
        <taxon>campanulids</taxon>
        <taxon>Asterales</taxon>
        <taxon>Asteraceae</taxon>
        <taxon>Asteroideae</taxon>
        <taxon>Heliantheae alliance</taxon>
        <taxon>Millerieae</taxon>
        <taxon>Smallanthus</taxon>
    </lineage>
</organism>
<evidence type="ECO:0000313" key="2">
    <source>
        <dbReference type="Proteomes" id="UP001056120"/>
    </source>
</evidence>
<keyword evidence="2" id="KW-1185">Reference proteome</keyword>